<feature type="transmembrane region" description="Helical" evidence="7">
    <location>
        <begin position="119"/>
        <end position="138"/>
    </location>
</feature>
<evidence type="ECO:0000256" key="1">
    <source>
        <dbReference type="ARBA" id="ARBA00004141"/>
    </source>
</evidence>
<comment type="caution">
    <text evidence="8">The sequence shown here is derived from an EMBL/GenBank/DDBJ whole genome shotgun (WGS) entry which is preliminary data.</text>
</comment>
<evidence type="ECO:0000313" key="9">
    <source>
        <dbReference type="Proteomes" id="UP000189670"/>
    </source>
</evidence>
<evidence type="ECO:0000256" key="6">
    <source>
        <dbReference type="ARBA" id="ARBA00023136"/>
    </source>
</evidence>
<dbReference type="InterPro" id="IPR006042">
    <property type="entry name" value="Xan_ur_permease"/>
</dbReference>
<dbReference type="PROSITE" id="PS01116">
    <property type="entry name" value="XANTH_URACIL_PERMASE"/>
    <property type="match status" value="1"/>
</dbReference>
<dbReference type="Pfam" id="PF00860">
    <property type="entry name" value="Xan_ur_permease"/>
    <property type="match status" value="1"/>
</dbReference>
<feature type="transmembrane region" description="Helical" evidence="7">
    <location>
        <begin position="389"/>
        <end position="408"/>
    </location>
</feature>
<feature type="transmembrane region" description="Helical" evidence="7">
    <location>
        <begin position="158"/>
        <end position="178"/>
    </location>
</feature>
<keyword evidence="6 7" id="KW-0472">Membrane</keyword>
<evidence type="ECO:0000256" key="2">
    <source>
        <dbReference type="ARBA" id="ARBA00008821"/>
    </source>
</evidence>
<dbReference type="PANTHER" id="PTHR42810:SF2">
    <property type="entry name" value="PURINE PERMEASE C1399.01C-RELATED"/>
    <property type="match status" value="1"/>
</dbReference>
<feature type="transmembrane region" description="Helical" evidence="7">
    <location>
        <begin position="227"/>
        <end position="252"/>
    </location>
</feature>
<evidence type="ECO:0000256" key="4">
    <source>
        <dbReference type="ARBA" id="ARBA00022692"/>
    </source>
</evidence>
<feature type="transmembrane region" description="Helical" evidence="7">
    <location>
        <begin position="303"/>
        <end position="322"/>
    </location>
</feature>
<name>A0A1V1PE18_9BACT</name>
<evidence type="ECO:0000313" key="8">
    <source>
        <dbReference type="EMBL" id="ETR73121.1"/>
    </source>
</evidence>
<comment type="similarity">
    <text evidence="2">Belongs to the nucleobase:cation symporter-2 (NCS2) (TC 2.A.40) family.</text>
</comment>
<feature type="transmembrane region" description="Helical" evidence="7">
    <location>
        <begin position="185"/>
        <end position="207"/>
    </location>
</feature>
<feature type="transmembrane region" description="Helical" evidence="7">
    <location>
        <begin position="264"/>
        <end position="283"/>
    </location>
</feature>
<keyword evidence="5 7" id="KW-1133">Transmembrane helix</keyword>
<dbReference type="InterPro" id="IPR006043">
    <property type="entry name" value="NCS2"/>
</dbReference>
<dbReference type="GO" id="GO:0005886">
    <property type="term" value="C:plasma membrane"/>
    <property type="evidence" value="ECO:0007669"/>
    <property type="project" value="TreeGrafter"/>
</dbReference>
<evidence type="ECO:0000256" key="5">
    <source>
        <dbReference type="ARBA" id="ARBA00022989"/>
    </source>
</evidence>
<organism evidence="8 9">
    <name type="scientific">Candidatus Magnetoglobus multicellularis str. Araruama</name>
    <dbReference type="NCBI Taxonomy" id="890399"/>
    <lineage>
        <taxon>Bacteria</taxon>
        <taxon>Pseudomonadati</taxon>
        <taxon>Thermodesulfobacteriota</taxon>
        <taxon>Desulfobacteria</taxon>
        <taxon>Desulfobacterales</taxon>
        <taxon>Desulfobacteraceae</taxon>
        <taxon>Candidatus Magnetoglobus</taxon>
    </lineage>
</organism>
<feature type="transmembrane region" description="Helical" evidence="7">
    <location>
        <begin position="12"/>
        <end position="35"/>
    </location>
</feature>
<protein>
    <submittedName>
        <fullName evidence="8">Uracil permease</fullName>
    </submittedName>
</protein>
<dbReference type="Proteomes" id="UP000189670">
    <property type="component" value="Unassembled WGS sequence"/>
</dbReference>
<dbReference type="GO" id="GO:0042907">
    <property type="term" value="F:xanthine transmembrane transporter activity"/>
    <property type="evidence" value="ECO:0007669"/>
    <property type="project" value="TreeGrafter"/>
</dbReference>
<comment type="subcellular location">
    <subcellularLocation>
        <location evidence="1">Membrane</location>
        <topology evidence="1">Multi-pass membrane protein</topology>
    </subcellularLocation>
</comment>
<evidence type="ECO:0000256" key="3">
    <source>
        <dbReference type="ARBA" id="ARBA00022448"/>
    </source>
</evidence>
<evidence type="ECO:0000256" key="7">
    <source>
        <dbReference type="SAM" id="Phobius"/>
    </source>
</evidence>
<reference evidence="9" key="1">
    <citation type="submission" date="2012-11" db="EMBL/GenBank/DDBJ databases">
        <authorList>
            <person name="Lucero-Rivera Y.E."/>
            <person name="Tovar-Ramirez D."/>
        </authorList>
    </citation>
    <scope>NUCLEOTIDE SEQUENCE [LARGE SCALE GENOMIC DNA]</scope>
    <source>
        <strain evidence="9">Araruama</strain>
    </source>
</reference>
<sequence length="626" mass="67649">MGDHQSRDHSFNLINSIYGAQMLFVASGTLVLIPLFTHFDLNVTLFTAGLGTLIFQAMTHGQIPVFLAPSIIYIAPIIYSVKTWGIPGTLCGLAVAGCLYIIVSAIIQIHSAQIIERLFPPLVTGPMIMILGLSQVPMAGHLVMGKSFDGITQLIPQYSAVTIAIVTLSVTVLVSILGNGICRMIPILCGIAAGYLFSLCLGIVNFSPLYQAQWIAIPKFVMPQWHFDAICYMLPAAFISIMTHLGDILAIGSITNNNYLKSPGIHWTLMGNGIATGVALMLGGPPNAPDSGVSGAAAFTRQYQLSIMTWAAIISILLSFVGKLGALFQTIPPPVMGGIMLILFGAITVVGLKQLAHLGDDLTSPRNMAIIALMMTIGLGGMSSKVTGLDGLSLAGILGIFLNCFLPVSQEKYGVGILVYGSMMTDPGKEIIANTLTSIPAITPFNVEYARKSKNRSNAPVLVPVSQGGTKVRAKILVMKSHVSEELACDFLYRRAINFVEETAIMYADKDNHKNSGLEIQYLKDFENVAKVFYTAFTPNIENIVNPTISPDDKSKDLAYLAIDSLNQDTFCMQRDGIRCLIDDIHAGIKTPLSDFYVKEIINRASSANDLNEARINIARQKHIYP</sequence>
<keyword evidence="4 7" id="KW-0812">Transmembrane</keyword>
<feature type="transmembrane region" description="Helical" evidence="7">
    <location>
        <begin position="65"/>
        <end position="81"/>
    </location>
</feature>
<gene>
    <name evidence="8" type="primary">uraA</name>
    <name evidence="8" type="ORF">OMM_01201</name>
</gene>
<keyword evidence="3" id="KW-0813">Transport</keyword>
<feature type="transmembrane region" description="Helical" evidence="7">
    <location>
        <begin position="364"/>
        <end position="382"/>
    </location>
</feature>
<accession>A0A1V1PE18</accession>
<proteinExistence type="inferred from homology"/>
<dbReference type="PANTHER" id="PTHR42810">
    <property type="entry name" value="PURINE PERMEASE C1399.01C-RELATED"/>
    <property type="match status" value="1"/>
</dbReference>
<feature type="transmembrane region" description="Helical" evidence="7">
    <location>
        <begin position="87"/>
        <end position="107"/>
    </location>
</feature>
<feature type="transmembrane region" description="Helical" evidence="7">
    <location>
        <begin position="41"/>
        <end position="58"/>
    </location>
</feature>
<dbReference type="EMBL" id="ATBP01000087">
    <property type="protein sequence ID" value="ETR73121.1"/>
    <property type="molecule type" value="Genomic_DNA"/>
</dbReference>
<dbReference type="AlphaFoldDB" id="A0A1V1PE18"/>
<feature type="transmembrane region" description="Helical" evidence="7">
    <location>
        <begin position="334"/>
        <end position="352"/>
    </location>
</feature>